<gene>
    <name evidence="1" type="ORF">SAMN05444406_1384</name>
</gene>
<reference evidence="1 2" key="1">
    <citation type="submission" date="2016-10" db="EMBL/GenBank/DDBJ databases">
        <authorList>
            <person name="de Groot N.N."/>
        </authorList>
    </citation>
    <scope>NUCLEOTIDE SEQUENCE [LARGE SCALE GENOMIC DNA]</scope>
    <source>
        <strain evidence="1 2">DSM 20678</strain>
    </source>
</reference>
<evidence type="ECO:0000313" key="2">
    <source>
        <dbReference type="Proteomes" id="UP000198577"/>
    </source>
</evidence>
<dbReference type="Proteomes" id="UP000198577">
    <property type="component" value="Unassembled WGS sequence"/>
</dbReference>
<evidence type="ECO:0000313" key="1">
    <source>
        <dbReference type="EMBL" id="SFQ39784.1"/>
    </source>
</evidence>
<sequence length="47" mass="5556">MFELLLSIGKCLNRYLEIFDIKPDYDLNIMQQRQVLATITVKVLEIL</sequence>
<accession>A0A1I5Y6J4</accession>
<dbReference type="Gene3D" id="3.40.50.2000">
    <property type="entry name" value="Glycogen Phosphorylase B"/>
    <property type="match status" value="1"/>
</dbReference>
<proteinExistence type="predicted"/>
<name>A0A1I5Y6J4_9FIRM</name>
<keyword evidence="2" id="KW-1185">Reference proteome</keyword>
<dbReference type="STRING" id="937334.SAMN05444406_1384"/>
<protein>
    <submittedName>
        <fullName evidence="1">UDP-N-acetylglucosamine 2-epimerase (Non-hydrolysing)</fullName>
    </submittedName>
</protein>
<organism evidence="1 2">
    <name type="scientific">Caldicoprobacter faecalis</name>
    <dbReference type="NCBI Taxonomy" id="937334"/>
    <lineage>
        <taxon>Bacteria</taxon>
        <taxon>Bacillati</taxon>
        <taxon>Bacillota</taxon>
        <taxon>Clostridia</taxon>
        <taxon>Caldicoprobacterales</taxon>
        <taxon>Caldicoprobacteraceae</taxon>
        <taxon>Caldicoprobacter</taxon>
    </lineage>
</organism>
<dbReference type="EMBL" id="FOXR01000038">
    <property type="protein sequence ID" value="SFQ39784.1"/>
    <property type="molecule type" value="Genomic_DNA"/>
</dbReference>
<dbReference type="AlphaFoldDB" id="A0A1I5Y6J4"/>